<evidence type="ECO:0000313" key="2">
    <source>
        <dbReference type="Proteomes" id="UP000198393"/>
    </source>
</evidence>
<accession>A0A239FWB0</accession>
<proteinExistence type="predicted"/>
<dbReference type="EMBL" id="FZPD01000001">
    <property type="protein sequence ID" value="SNS60482.1"/>
    <property type="molecule type" value="Genomic_DNA"/>
</dbReference>
<name>A0A239FWB0_EKHLU</name>
<gene>
    <name evidence="1" type="ORF">SAMN05421640_0836</name>
</gene>
<keyword evidence="2" id="KW-1185">Reference proteome</keyword>
<organism evidence="1 2">
    <name type="scientific">Ekhidna lutea</name>
    <dbReference type="NCBI Taxonomy" id="447679"/>
    <lineage>
        <taxon>Bacteria</taxon>
        <taxon>Pseudomonadati</taxon>
        <taxon>Bacteroidota</taxon>
        <taxon>Cytophagia</taxon>
        <taxon>Cytophagales</taxon>
        <taxon>Reichenbachiellaceae</taxon>
        <taxon>Ekhidna</taxon>
    </lineage>
</organism>
<evidence type="ECO:0000313" key="1">
    <source>
        <dbReference type="EMBL" id="SNS60482.1"/>
    </source>
</evidence>
<sequence length="42" mass="4770">MHPKITTFDLKMKTNSKEPYGPEILRILFSDEGLIDVTADFG</sequence>
<dbReference type="Proteomes" id="UP000198393">
    <property type="component" value="Unassembled WGS sequence"/>
</dbReference>
<reference evidence="1 2" key="1">
    <citation type="submission" date="2017-06" db="EMBL/GenBank/DDBJ databases">
        <authorList>
            <person name="Kim H.J."/>
            <person name="Triplett B.A."/>
        </authorList>
    </citation>
    <scope>NUCLEOTIDE SEQUENCE [LARGE SCALE GENOMIC DNA]</scope>
    <source>
        <strain evidence="1 2">DSM 19307</strain>
    </source>
</reference>
<dbReference type="AlphaFoldDB" id="A0A239FWB0"/>
<protein>
    <submittedName>
        <fullName evidence="1">Uncharacterized protein</fullName>
    </submittedName>
</protein>